<dbReference type="InterPro" id="IPR036390">
    <property type="entry name" value="WH_DNA-bd_sf"/>
</dbReference>
<dbReference type="PANTHER" id="PTHR33204">
    <property type="entry name" value="TRANSCRIPTIONAL REGULATOR, MARR FAMILY"/>
    <property type="match status" value="1"/>
</dbReference>
<sequence>MKSGKPKDNRHDKTSLKTSKLPVLEENNSCNFYGYDVEYLMKETSELRKIITKRGTLEILIPLCCSTNPVRYLTFRKSMKGFSSKTLTIRLKELEKSGILNRQSFNEIPPRVEYRLTPKGQELTESIINLLQWMRKWSSK</sequence>
<keyword evidence="3" id="KW-0804">Transcription</keyword>
<reference evidence="6 7" key="1">
    <citation type="journal article" date="2019" name="Front. Microbiol.">
        <title>Ammonia Oxidation by the Arctic Terrestrial Thaumarchaeote Candidatus Nitrosocosmicus arcticus Is Stimulated by Increasing Temperatures.</title>
        <authorList>
            <person name="Alves R.J.E."/>
            <person name="Kerou M."/>
            <person name="Zappe A."/>
            <person name="Bittner R."/>
            <person name="Abby S.S."/>
            <person name="Schmidt H.A."/>
            <person name="Pfeifer K."/>
            <person name="Schleper C."/>
        </authorList>
    </citation>
    <scope>NUCLEOTIDE SEQUENCE [LARGE SCALE GENOMIC DNA]</scope>
    <source>
        <strain evidence="6 7">Kfb</strain>
    </source>
</reference>
<accession>A0A557SRS0</accession>
<proteinExistence type="predicted"/>
<dbReference type="PROSITE" id="PS51118">
    <property type="entry name" value="HTH_HXLR"/>
    <property type="match status" value="1"/>
</dbReference>
<dbReference type="InterPro" id="IPR036388">
    <property type="entry name" value="WH-like_DNA-bd_sf"/>
</dbReference>
<feature type="domain" description="HTH hxlR-type" evidence="5">
    <location>
        <begin position="30"/>
        <end position="140"/>
    </location>
</feature>
<protein>
    <submittedName>
        <fullName evidence="6">Putative transcriptional regulator HxlR family</fullName>
    </submittedName>
</protein>
<dbReference type="Proteomes" id="UP000315289">
    <property type="component" value="Unassembled WGS sequence"/>
</dbReference>
<comment type="caution">
    <text evidence="6">The sequence shown here is derived from an EMBL/GenBank/DDBJ whole genome shotgun (WGS) entry which is preliminary data.</text>
</comment>
<evidence type="ECO:0000256" key="1">
    <source>
        <dbReference type="ARBA" id="ARBA00023015"/>
    </source>
</evidence>
<evidence type="ECO:0000256" key="2">
    <source>
        <dbReference type="ARBA" id="ARBA00023125"/>
    </source>
</evidence>
<dbReference type="Pfam" id="PF01638">
    <property type="entry name" value="HxlR"/>
    <property type="match status" value="1"/>
</dbReference>
<keyword evidence="1" id="KW-0805">Transcription regulation</keyword>
<dbReference type="SUPFAM" id="SSF46785">
    <property type="entry name" value="Winged helix' DNA-binding domain"/>
    <property type="match status" value="1"/>
</dbReference>
<keyword evidence="7" id="KW-1185">Reference proteome</keyword>
<dbReference type="Gene3D" id="1.10.10.10">
    <property type="entry name" value="Winged helix-like DNA-binding domain superfamily/Winged helix DNA-binding domain"/>
    <property type="match status" value="1"/>
</dbReference>
<dbReference type="GO" id="GO:0003677">
    <property type="term" value="F:DNA binding"/>
    <property type="evidence" value="ECO:0007669"/>
    <property type="project" value="UniProtKB-KW"/>
</dbReference>
<organism evidence="6 7">
    <name type="scientific">Candidatus Nitrosocosmicus arcticus</name>
    <dbReference type="NCBI Taxonomy" id="2035267"/>
    <lineage>
        <taxon>Archaea</taxon>
        <taxon>Nitrososphaerota</taxon>
        <taxon>Nitrososphaeria</taxon>
        <taxon>Nitrososphaerales</taxon>
        <taxon>Nitrososphaeraceae</taxon>
        <taxon>Candidatus Nitrosocosmicus</taxon>
    </lineage>
</organism>
<gene>
    <name evidence="6" type="ORF">NARC_160016</name>
</gene>
<dbReference type="EMBL" id="VOAH01000016">
    <property type="protein sequence ID" value="TVP39303.1"/>
    <property type="molecule type" value="Genomic_DNA"/>
</dbReference>
<dbReference type="InterPro" id="IPR002577">
    <property type="entry name" value="HTH_HxlR"/>
</dbReference>
<evidence type="ECO:0000256" key="4">
    <source>
        <dbReference type="SAM" id="MobiDB-lite"/>
    </source>
</evidence>
<evidence type="ECO:0000313" key="6">
    <source>
        <dbReference type="EMBL" id="TVP39303.1"/>
    </source>
</evidence>
<keyword evidence="2" id="KW-0238">DNA-binding</keyword>
<evidence type="ECO:0000259" key="5">
    <source>
        <dbReference type="PROSITE" id="PS51118"/>
    </source>
</evidence>
<feature type="compositionally biased region" description="Basic and acidic residues" evidence="4">
    <location>
        <begin position="1"/>
        <end position="15"/>
    </location>
</feature>
<dbReference type="PANTHER" id="PTHR33204:SF18">
    <property type="entry name" value="TRANSCRIPTIONAL REGULATORY PROTEIN"/>
    <property type="match status" value="1"/>
</dbReference>
<evidence type="ECO:0000256" key="3">
    <source>
        <dbReference type="ARBA" id="ARBA00023163"/>
    </source>
</evidence>
<name>A0A557SRS0_9ARCH</name>
<feature type="region of interest" description="Disordered" evidence="4">
    <location>
        <begin position="1"/>
        <end position="20"/>
    </location>
</feature>
<evidence type="ECO:0000313" key="7">
    <source>
        <dbReference type="Proteomes" id="UP000315289"/>
    </source>
</evidence>
<dbReference type="RefSeq" id="WP_261377927.1">
    <property type="nucleotide sequence ID" value="NZ_ML675591.1"/>
</dbReference>
<dbReference type="AlphaFoldDB" id="A0A557SRS0"/>